<dbReference type="AlphaFoldDB" id="A0A4Y7TJP3"/>
<dbReference type="InterPro" id="IPR036047">
    <property type="entry name" value="F-box-like_dom_sf"/>
</dbReference>
<evidence type="ECO:0000313" key="2">
    <source>
        <dbReference type="EMBL" id="TEB34403.1"/>
    </source>
</evidence>
<dbReference type="InterPro" id="IPR001810">
    <property type="entry name" value="F-box_dom"/>
</dbReference>
<dbReference type="Proteomes" id="UP000298030">
    <property type="component" value="Unassembled WGS sequence"/>
</dbReference>
<dbReference type="Gene3D" id="1.20.1280.50">
    <property type="match status" value="1"/>
</dbReference>
<comment type="caution">
    <text evidence="2">The sequence shown here is derived from an EMBL/GenBank/DDBJ whole genome shotgun (WGS) entry which is preliminary data.</text>
</comment>
<dbReference type="Pfam" id="PF12937">
    <property type="entry name" value="F-box-like"/>
    <property type="match status" value="1"/>
</dbReference>
<name>A0A4Y7TJP3_COPMI</name>
<reference evidence="2 3" key="1">
    <citation type="journal article" date="2019" name="Nat. Ecol. Evol.">
        <title>Megaphylogeny resolves global patterns of mushroom evolution.</title>
        <authorList>
            <person name="Varga T."/>
            <person name="Krizsan K."/>
            <person name="Foldi C."/>
            <person name="Dima B."/>
            <person name="Sanchez-Garcia M."/>
            <person name="Sanchez-Ramirez S."/>
            <person name="Szollosi G.J."/>
            <person name="Szarkandi J.G."/>
            <person name="Papp V."/>
            <person name="Albert L."/>
            <person name="Andreopoulos W."/>
            <person name="Angelini C."/>
            <person name="Antonin V."/>
            <person name="Barry K.W."/>
            <person name="Bougher N.L."/>
            <person name="Buchanan P."/>
            <person name="Buyck B."/>
            <person name="Bense V."/>
            <person name="Catcheside P."/>
            <person name="Chovatia M."/>
            <person name="Cooper J."/>
            <person name="Damon W."/>
            <person name="Desjardin D."/>
            <person name="Finy P."/>
            <person name="Geml J."/>
            <person name="Haridas S."/>
            <person name="Hughes K."/>
            <person name="Justo A."/>
            <person name="Karasinski D."/>
            <person name="Kautmanova I."/>
            <person name="Kiss B."/>
            <person name="Kocsube S."/>
            <person name="Kotiranta H."/>
            <person name="LaButti K.M."/>
            <person name="Lechner B.E."/>
            <person name="Liimatainen K."/>
            <person name="Lipzen A."/>
            <person name="Lukacs Z."/>
            <person name="Mihaltcheva S."/>
            <person name="Morgado L.N."/>
            <person name="Niskanen T."/>
            <person name="Noordeloos M.E."/>
            <person name="Ohm R.A."/>
            <person name="Ortiz-Santana B."/>
            <person name="Ovrebo C."/>
            <person name="Racz N."/>
            <person name="Riley R."/>
            <person name="Savchenko A."/>
            <person name="Shiryaev A."/>
            <person name="Soop K."/>
            <person name="Spirin V."/>
            <person name="Szebenyi C."/>
            <person name="Tomsovsky M."/>
            <person name="Tulloss R.E."/>
            <person name="Uehling J."/>
            <person name="Grigoriev I.V."/>
            <person name="Vagvolgyi C."/>
            <person name="Papp T."/>
            <person name="Martin F.M."/>
            <person name="Miettinen O."/>
            <person name="Hibbett D.S."/>
            <person name="Nagy L.G."/>
        </authorList>
    </citation>
    <scope>NUCLEOTIDE SEQUENCE [LARGE SCALE GENOMIC DNA]</scope>
    <source>
        <strain evidence="2 3">FP101781</strain>
    </source>
</reference>
<dbReference type="SUPFAM" id="SSF81383">
    <property type="entry name" value="F-box domain"/>
    <property type="match status" value="1"/>
</dbReference>
<keyword evidence="3" id="KW-1185">Reference proteome</keyword>
<sequence>MANLLSLPTELLMNTMAGFEPVDLLRFSHVCRRTSEVAGQRSAWERAFRSTCEKAQVFEPSYHPIEALDLGALKKGALGPKLLAQTLTAWQGILPAREMVLETDDMFEEPSHPIGVQLVPGGRYVIGGTERCISLWDIGAIGTPLSRVSPLNSFVPDSPHWRYWSISAPSSHLGSYLRFFVLLWSKQQIAGYIIIRNRSVALRNRHPSCILTGRHVHGITS</sequence>
<dbReference type="EMBL" id="QPFP01000010">
    <property type="protein sequence ID" value="TEB34403.1"/>
    <property type="molecule type" value="Genomic_DNA"/>
</dbReference>
<dbReference type="PROSITE" id="PS50181">
    <property type="entry name" value="FBOX"/>
    <property type="match status" value="1"/>
</dbReference>
<protein>
    <recommendedName>
        <fullName evidence="1">F-box domain-containing protein</fullName>
    </recommendedName>
</protein>
<gene>
    <name evidence="2" type="ORF">FA13DRAFT_84925</name>
</gene>
<proteinExistence type="predicted"/>
<evidence type="ECO:0000259" key="1">
    <source>
        <dbReference type="PROSITE" id="PS50181"/>
    </source>
</evidence>
<dbReference type="OrthoDB" id="2688364at2759"/>
<accession>A0A4Y7TJP3</accession>
<organism evidence="2 3">
    <name type="scientific">Coprinellus micaceus</name>
    <name type="common">Glistening ink-cap mushroom</name>
    <name type="synonym">Coprinus micaceus</name>
    <dbReference type="NCBI Taxonomy" id="71717"/>
    <lineage>
        <taxon>Eukaryota</taxon>
        <taxon>Fungi</taxon>
        <taxon>Dikarya</taxon>
        <taxon>Basidiomycota</taxon>
        <taxon>Agaricomycotina</taxon>
        <taxon>Agaricomycetes</taxon>
        <taxon>Agaricomycetidae</taxon>
        <taxon>Agaricales</taxon>
        <taxon>Agaricineae</taxon>
        <taxon>Psathyrellaceae</taxon>
        <taxon>Coprinellus</taxon>
    </lineage>
</organism>
<evidence type="ECO:0000313" key="3">
    <source>
        <dbReference type="Proteomes" id="UP000298030"/>
    </source>
</evidence>
<feature type="domain" description="F-box" evidence="1">
    <location>
        <begin position="1"/>
        <end position="47"/>
    </location>
</feature>